<name>A0A8B8IUZ8_VANTA</name>
<dbReference type="GO" id="GO:0032807">
    <property type="term" value="C:DNA ligase IV complex"/>
    <property type="evidence" value="ECO:0007669"/>
    <property type="project" value="TreeGrafter"/>
</dbReference>
<dbReference type="SUPFAM" id="SSF58022">
    <property type="entry name" value="XRCC4, C-terminal oligomerization domain"/>
    <property type="match status" value="1"/>
</dbReference>
<keyword evidence="4" id="KW-0539">Nucleus</keyword>
<dbReference type="PANTHER" id="PTHR28559:SF1">
    <property type="entry name" value="DNA REPAIR PROTEIN XRCC4"/>
    <property type="match status" value="1"/>
</dbReference>
<feature type="domain" description="XRCC4 N-terminal" evidence="5">
    <location>
        <begin position="19"/>
        <end position="96"/>
    </location>
</feature>
<dbReference type="Proteomes" id="UP001652626">
    <property type="component" value="Chromosome 19"/>
</dbReference>
<dbReference type="OMA" id="KVNTHIG"/>
<reference evidence="7" key="1">
    <citation type="submission" date="2025-08" db="UniProtKB">
        <authorList>
            <consortium name="RefSeq"/>
        </authorList>
    </citation>
    <scope>IDENTIFICATION</scope>
    <source>
        <tissue evidence="7">Whole body</tissue>
    </source>
</reference>
<dbReference type="GO" id="GO:0006310">
    <property type="term" value="P:DNA recombination"/>
    <property type="evidence" value="ECO:0007669"/>
    <property type="project" value="InterPro"/>
</dbReference>
<evidence type="ECO:0000256" key="3">
    <source>
        <dbReference type="ARBA" id="ARBA00023204"/>
    </source>
</evidence>
<dbReference type="InterPro" id="IPR014751">
    <property type="entry name" value="XRCC4-like_C"/>
</dbReference>
<dbReference type="GO" id="GO:0003677">
    <property type="term" value="F:DNA binding"/>
    <property type="evidence" value="ECO:0007669"/>
    <property type="project" value="InterPro"/>
</dbReference>
<dbReference type="AlphaFoldDB" id="A0A8B8IUZ8"/>
<keyword evidence="6" id="KW-1185">Reference proteome</keyword>
<dbReference type="Gene3D" id="2.170.210.10">
    <property type="entry name" value="DNA double-strand break repair and VJ recombination XRCC4, N-terminal"/>
    <property type="match status" value="1"/>
</dbReference>
<keyword evidence="3" id="KW-0234">DNA repair</keyword>
<dbReference type="GO" id="GO:0005958">
    <property type="term" value="C:DNA-dependent protein kinase-DNA ligase 4 complex"/>
    <property type="evidence" value="ECO:0007669"/>
    <property type="project" value="TreeGrafter"/>
</dbReference>
<dbReference type="GeneID" id="113403935"/>
<accession>A0A8B8IUZ8</accession>
<keyword evidence="2" id="KW-0227">DNA damage</keyword>
<dbReference type="Gene3D" id="1.20.5.370">
    <property type="match status" value="1"/>
</dbReference>
<dbReference type="InterPro" id="IPR053961">
    <property type="entry name" value="XRCC4_N"/>
</dbReference>
<comment type="subcellular location">
    <subcellularLocation>
        <location evidence="1">Nucleus</location>
    </subcellularLocation>
</comment>
<dbReference type="OrthoDB" id="8064436at2759"/>
<evidence type="ECO:0000259" key="5">
    <source>
        <dbReference type="Pfam" id="PF06632"/>
    </source>
</evidence>
<sequence length="195" mass="23075">MELEDAITVTKVNTHIGPLYILIGWQSKSFEIFIYQDDYVWKGKFSAHRLAGFSKNLQLPENEYIASIKRCLSEYREDYLYELKSGFFYWKRIQNESVIIEGFLPVELENSPNITRLDLIDISLALNRHLCNKVSNYKSKFENIQKEYQKCLNDTEEFLSLKVDMEKTLSKKFLNLLNLKKNEVVMLLKSSYKMQ</sequence>
<organism evidence="6 7">
    <name type="scientific">Vanessa tameamea</name>
    <name type="common">Kamehameha butterfly</name>
    <dbReference type="NCBI Taxonomy" id="334116"/>
    <lineage>
        <taxon>Eukaryota</taxon>
        <taxon>Metazoa</taxon>
        <taxon>Ecdysozoa</taxon>
        <taxon>Arthropoda</taxon>
        <taxon>Hexapoda</taxon>
        <taxon>Insecta</taxon>
        <taxon>Pterygota</taxon>
        <taxon>Neoptera</taxon>
        <taxon>Endopterygota</taxon>
        <taxon>Lepidoptera</taxon>
        <taxon>Glossata</taxon>
        <taxon>Ditrysia</taxon>
        <taxon>Papilionoidea</taxon>
        <taxon>Nymphalidae</taxon>
        <taxon>Nymphalinae</taxon>
        <taxon>Vanessa</taxon>
    </lineage>
</organism>
<dbReference type="RefSeq" id="XP_026500387.1">
    <property type="nucleotide sequence ID" value="XM_026644602.2"/>
</dbReference>
<dbReference type="PANTHER" id="PTHR28559">
    <property type="entry name" value="DNA REPAIR PROTEIN XRCC4"/>
    <property type="match status" value="1"/>
</dbReference>
<proteinExistence type="predicted"/>
<evidence type="ECO:0000313" key="7">
    <source>
        <dbReference type="RefSeq" id="XP_026500387.1"/>
    </source>
</evidence>
<dbReference type="GO" id="GO:0010165">
    <property type="term" value="P:response to X-ray"/>
    <property type="evidence" value="ECO:0007669"/>
    <property type="project" value="TreeGrafter"/>
</dbReference>
<dbReference type="InterPro" id="IPR010585">
    <property type="entry name" value="DNA_repair_prot_XRCC4"/>
</dbReference>
<dbReference type="GO" id="GO:0006303">
    <property type="term" value="P:double-strand break repair via nonhomologous end joining"/>
    <property type="evidence" value="ECO:0007669"/>
    <property type="project" value="TreeGrafter"/>
</dbReference>
<dbReference type="InterPro" id="IPR038051">
    <property type="entry name" value="XRCC4-like_N_sf"/>
</dbReference>
<protein>
    <submittedName>
        <fullName evidence="7">Uncharacterized protein LOC113403935</fullName>
    </submittedName>
</protein>
<evidence type="ECO:0000256" key="4">
    <source>
        <dbReference type="ARBA" id="ARBA00023242"/>
    </source>
</evidence>
<gene>
    <name evidence="7" type="primary">LOC113403935</name>
</gene>
<evidence type="ECO:0000256" key="1">
    <source>
        <dbReference type="ARBA" id="ARBA00004123"/>
    </source>
</evidence>
<evidence type="ECO:0000313" key="6">
    <source>
        <dbReference type="Proteomes" id="UP001652626"/>
    </source>
</evidence>
<evidence type="ECO:0000256" key="2">
    <source>
        <dbReference type="ARBA" id="ARBA00022763"/>
    </source>
</evidence>
<dbReference type="Pfam" id="PF06632">
    <property type="entry name" value="XRCC4"/>
    <property type="match status" value="1"/>
</dbReference>